<name>Q6QW21_AZOBR</name>
<feature type="domain" description="Methyltransferase FkbM" evidence="1">
    <location>
        <begin position="10"/>
        <end position="83"/>
    </location>
</feature>
<geneLocation type="plasmid" evidence="2">
    <name>90 MDa</name>
</geneLocation>
<dbReference type="EMBL" id="AY523976">
    <property type="protein sequence ID" value="AAS83044.1"/>
    <property type="molecule type" value="Genomic_DNA"/>
</dbReference>
<protein>
    <recommendedName>
        <fullName evidence="1">Methyltransferase FkbM domain-containing protein</fullName>
    </recommendedName>
</protein>
<keyword evidence="2" id="KW-0614">Plasmid</keyword>
<dbReference type="InterPro" id="IPR006342">
    <property type="entry name" value="FkbM_mtfrase"/>
</dbReference>
<dbReference type="InterPro" id="IPR053188">
    <property type="entry name" value="FkbM_Methyltransferase"/>
</dbReference>
<accession>Q6QW21</accession>
<dbReference type="SUPFAM" id="SSF53335">
    <property type="entry name" value="S-adenosyl-L-methionine-dependent methyltransferases"/>
    <property type="match status" value="1"/>
</dbReference>
<dbReference type="PANTHER" id="PTHR36973:SF4">
    <property type="entry name" value="NODULATION PROTEIN"/>
    <property type="match status" value="1"/>
</dbReference>
<dbReference type="PANTHER" id="PTHR36973">
    <property type="entry name" value="SLL1456 PROTEIN-RELATED"/>
    <property type="match status" value="1"/>
</dbReference>
<evidence type="ECO:0000259" key="1">
    <source>
        <dbReference type="Pfam" id="PF05050"/>
    </source>
</evidence>
<proteinExistence type="predicted"/>
<dbReference type="InterPro" id="IPR029063">
    <property type="entry name" value="SAM-dependent_MTases_sf"/>
</dbReference>
<dbReference type="Pfam" id="PF05050">
    <property type="entry name" value="Methyltransf_21"/>
    <property type="match status" value="1"/>
</dbReference>
<gene>
    <name evidence="2" type="ORF">pRhico104</name>
</gene>
<dbReference type="AlphaFoldDB" id="Q6QW21"/>
<dbReference type="GO" id="GO:0008171">
    <property type="term" value="F:O-methyltransferase activity"/>
    <property type="evidence" value="ECO:0007669"/>
    <property type="project" value="TreeGrafter"/>
</dbReference>
<sequence>MPNAGAPQWTVRQVSLDREVERLSFEGPFLVKLDTHGTEREILAGAHRVLENCDLLVIEMYNYGEDSRRFPAMCQHVESLGFHCIDMAEPMYRDHDRAFWQVDFFFVRKERPEALYPSFR</sequence>
<reference evidence="2" key="1">
    <citation type="journal article" date="2004" name="FEMS Microbiol. Lett.">
        <title>Annotation of the pRhico plasmid of Azospirillum brasilense reveals its role in determining the outer surface composition.</title>
        <authorList>
            <person name="Vanbleu E."/>
            <person name="Marchal K."/>
            <person name="Lambrecht M."/>
            <person name="Mathys J."/>
            <person name="Vanderleyden J."/>
        </authorList>
    </citation>
    <scope>NUCLEOTIDE SEQUENCE</scope>
    <source>
        <plasmid evidence="2">90 MDa</plasmid>
    </source>
</reference>
<organism evidence="2">
    <name type="scientific">Azospirillum brasilense</name>
    <dbReference type="NCBI Taxonomy" id="192"/>
    <lineage>
        <taxon>Bacteria</taxon>
        <taxon>Pseudomonadati</taxon>
        <taxon>Pseudomonadota</taxon>
        <taxon>Alphaproteobacteria</taxon>
        <taxon>Rhodospirillales</taxon>
        <taxon>Azospirillaceae</taxon>
        <taxon>Azospirillum</taxon>
    </lineage>
</organism>
<evidence type="ECO:0000313" key="2">
    <source>
        <dbReference type="EMBL" id="AAS83044.1"/>
    </source>
</evidence>
<dbReference type="Gene3D" id="3.40.50.150">
    <property type="entry name" value="Vaccinia Virus protein VP39"/>
    <property type="match status" value="1"/>
</dbReference>
<dbReference type="KEGG" id="abf:AMK58_29245"/>